<accession>A0A0B5HX09</accession>
<proteinExistence type="inferred from homology"/>
<name>A0A0B5HX09_9ACTN</name>
<dbReference type="RefSeq" id="WP_041129025.1">
    <property type="nucleotide sequence ID" value="NZ_CP010407.1"/>
</dbReference>
<comment type="similarity">
    <text evidence="1">Belongs to the serpin family.</text>
</comment>
<dbReference type="InterPro" id="IPR042185">
    <property type="entry name" value="Serpin_sf_2"/>
</dbReference>
<evidence type="ECO:0000259" key="2">
    <source>
        <dbReference type="SMART" id="SM00093"/>
    </source>
</evidence>
<feature type="domain" description="Serpin" evidence="2">
    <location>
        <begin position="10"/>
        <end position="377"/>
    </location>
</feature>
<dbReference type="AlphaFoldDB" id="A0A0B5HX09"/>
<dbReference type="GO" id="GO:0005615">
    <property type="term" value="C:extracellular space"/>
    <property type="evidence" value="ECO:0007669"/>
    <property type="project" value="InterPro"/>
</dbReference>
<dbReference type="InterPro" id="IPR000215">
    <property type="entry name" value="Serpin_fam"/>
</dbReference>
<dbReference type="InterPro" id="IPR023796">
    <property type="entry name" value="Serpin_dom"/>
</dbReference>
<dbReference type="Gene3D" id="2.30.39.10">
    <property type="entry name" value="Alpha-1-antitrypsin, domain 1"/>
    <property type="match status" value="1"/>
</dbReference>
<dbReference type="STRING" id="362257.SVTN_11605"/>
<evidence type="ECO:0000313" key="4">
    <source>
        <dbReference type="Proteomes" id="UP000031774"/>
    </source>
</evidence>
<dbReference type="InterPro" id="IPR036186">
    <property type="entry name" value="Serpin_sf"/>
</dbReference>
<evidence type="ECO:0000313" key="3">
    <source>
        <dbReference type="EMBL" id="AJF64976.1"/>
    </source>
</evidence>
<dbReference type="Gene3D" id="3.30.497.10">
    <property type="entry name" value="Antithrombin, subunit I, domain 2"/>
    <property type="match status" value="2"/>
</dbReference>
<dbReference type="PANTHER" id="PTHR11461">
    <property type="entry name" value="SERINE PROTEASE INHIBITOR, SERPIN"/>
    <property type="match status" value="1"/>
</dbReference>
<gene>
    <name evidence="3" type="ORF">SVTN_11605</name>
</gene>
<dbReference type="SUPFAM" id="SSF56574">
    <property type="entry name" value="Serpins"/>
    <property type="match status" value="1"/>
</dbReference>
<evidence type="ECO:0000256" key="1">
    <source>
        <dbReference type="RuleBase" id="RU000411"/>
    </source>
</evidence>
<dbReference type="Proteomes" id="UP000031774">
    <property type="component" value="Chromosome"/>
</dbReference>
<dbReference type="Pfam" id="PF00079">
    <property type="entry name" value="Serpin"/>
    <property type="match status" value="1"/>
</dbReference>
<sequence length="384" mass="40410">MTHGSGITEADAIRDLAVRWLPRLGDGDFVVSPVGLWLALGVVASGARGRTGEELRGLLGVQGEAAAEGVGLVGRRVAGVDGVSVATGVWSTLPILETFRRGVPGVRFGVLPGAVLFALPDEVFPATDDMSFGELPDFQGELDGWVREATGGRIERLPLDLDGSEDLVLLNALALKASWLSAFPGHLTRDEPFTDGYGDTRPVPTMRQRIPAGWVWYVAGACVVELPCLGDRAVRVRFVLGPEGAGPAEVLPAAWAEPGARRPLVAESADLHLPRFTLRTTLDAVVEDLAALGVDRALRPGADFSGISAADLFIGKVGQSAVVEVAEEGVEAAAVTQVEMGRGAVPPRHRVVERIAFDRPFGVVVLDGAGELPLFTGWRAGISV</sequence>
<dbReference type="InterPro" id="IPR042178">
    <property type="entry name" value="Serpin_sf_1"/>
</dbReference>
<reference evidence="3 4" key="1">
    <citation type="submission" date="2014-12" db="EMBL/GenBank/DDBJ databases">
        <title>Complete genome sequence of Streptomyces vietnamensis strain GIMV4.0001, a genetic manipulable producer of the benzoisochromanequinone antibiotic granaticin.</title>
        <authorList>
            <person name="Deng M.R."/>
            <person name="Guo J."/>
            <person name="Ma L.Y."/>
            <person name="Feng G.D."/>
            <person name="Mo C.Y."/>
            <person name="Zhu H.H."/>
        </authorList>
    </citation>
    <scope>NUCLEOTIDE SEQUENCE [LARGE SCALE GENOMIC DNA]</scope>
    <source>
        <strain evidence="4">GIMV4.0001</strain>
    </source>
</reference>
<dbReference type="HOGENOM" id="CLU_041784_0_0_11"/>
<dbReference type="KEGG" id="svt:SVTN_11605"/>
<dbReference type="EMBL" id="CP010407">
    <property type="protein sequence ID" value="AJF64976.1"/>
    <property type="molecule type" value="Genomic_DNA"/>
</dbReference>
<organism evidence="3 4">
    <name type="scientific">Streptomyces vietnamensis</name>
    <dbReference type="NCBI Taxonomy" id="362257"/>
    <lineage>
        <taxon>Bacteria</taxon>
        <taxon>Bacillati</taxon>
        <taxon>Actinomycetota</taxon>
        <taxon>Actinomycetes</taxon>
        <taxon>Kitasatosporales</taxon>
        <taxon>Streptomycetaceae</taxon>
        <taxon>Streptomyces</taxon>
    </lineage>
</organism>
<keyword evidence="4" id="KW-1185">Reference proteome</keyword>
<dbReference type="GO" id="GO:0004867">
    <property type="term" value="F:serine-type endopeptidase inhibitor activity"/>
    <property type="evidence" value="ECO:0007669"/>
    <property type="project" value="InterPro"/>
</dbReference>
<dbReference type="PANTHER" id="PTHR11461:SF211">
    <property type="entry name" value="GH10112P-RELATED"/>
    <property type="match status" value="1"/>
</dbReference>
<dbReference type="SMART" id="SM00093">
    <property type="entry name" value="SERPIN"/>
    <property type="match status" value="1"/>
</dbReference>
<protein>
    <recommendedName>
        <fullName evidence="2">Serpin domain-containing protein</fullName>
    </recommendedName>
</protein>